<sequence length="224" mass="25056">MDKSEIKDLVDMFAFAAEYLHAAGYDGIQLHGAYGYLIAQFLSQTTNKRTDEYGGPLLNRARLIFEAVDEIRRRVKDETFIIGIKLNSVEFQHGGFTVEECRDLCAELEKHRVDFVELSGGTYEELCFPYKRESARKQEAFFIEFAEMIVPQLKNTKVYVTGGLRTAAAMAGALKTVHGIGLARPVAHEFDLAKKILEGKVKSVIDYGIDEQDFEISMAAAGAQ</sequence>
<evidence type="ECO:0000313" key="1">
    <source>
        <dbReference type="EMBL" id="KAJ8121990.1"/>
    </source>
</evidence>
<protein>
    <submittedName>
        <fullName evidence="1">Uncharacterized protein</fullName>
    </submittedName>
</protein>
<organism evidence="1 2">
    <name type="scientific">Nemania bipapillata</name>
    <dbReference type="NCBI Taxonomy" id="110536"/>
    <lineage>
        <taxon>Eukaryota</taxon>
        <taxon>Fungi</taxon>
        <taxon>Dikarya</taxon>
        <taxon>Ascomycota</taxon>
        <taxon>Pezizomycotina</taxon>
        <taxon>Sordariomycetes</taxon>
        <taxon>Xylariomycetidae</taxon>
        <taxon>Xylariales</taxon>
        <taxon>Xylariaceae</taxon>
        <taxon>Nemania</taxon>
    </lineage>
</organism>
<evidence type="ECO:0000313" key="2">
    <source>
        <dbReference type="Proteomes" id="UP001153334"/>
    </source>
</evidence>
<name>A0ACC2J3L9_9PEZI</name>
<gene>
    <name evidence="1" type="ORF">ONZ43_g1697</name>
</gene>
<reference evidence="1" key="1">
    <citation type="submission" date="2022-11" db="EMBL/GenBank/DDBJ databases">
        <title>Genome Sequence of Nemania bipapillata.</title>
        <authorList>
            <person name="Buettner E."/>
        </authorList>
    </citation>
    <scope>NUCLEOTIDE SEQUENCE</scope>
    <source>
        <strain evidence="1">CP14</strain>
    </source>
</reference>
<dbReference type="EMBL" id="JAPESX010000309">
    <property type="protein sequence ID" value="KAJ8121990.1"/>
    <property type="molecule type" value="Genomic_DNA"/>
</dbReference>
<accession>A0ACC2J3L9</accession>
<dbReference type="Proteomes" id="UP001153334">
    <property type="component" value="Unassembled WGS sequence"/>
</dbReference>
<comment type="caution">
    <text evidence="1">The sequence shown here is derived from an EMBL/GenBank/DDBJ whole genome shotgun (WGS) entry which is preliminary data.</text>
</comment>
<proteinExistence type="predicted"/>
<keyword evidence="2" id="KW-1185">Reference proteome</keyword>